<dbReference type="Gene3D" id="3.55.50.30">
    <property type="match status" value="1"/>
</dbReference>
<name>A0A2W2B1A4_9BACT</name>
<dbReference type="Gene3D" id="2.60.120.1440">
    <property type="match status" value="1"/>
</dbReference>
<dbReference type="OrthoDB" id="1452822at2"/>
<accession>A0A2W2B1A4</accession>
<dbReference type="InterPro" id="IPR032508">
    <property type="entry name" value="FecR_C"/>
</dbReference>
<reference evidence="4 5" key="1">
    <citation type="submission" date="2018-06" db="EMBL/GenBank/DDBJ databases">
        <title>Mucibacter soli gen. nov., sp. nov., a new member of the family Chitinophagaceae producing mucin.</title>
        <authorList>
            <person name="Kim M.-K."/>
            <person name="Park S."/>
            <person name="Kim T.-S."/>
            <person name="Joung Y."/>
            <person name="Han J.-H."/>
            <person name="Kim S.B."/>
        </authorList>
    </citation>
    <scope>NUCLEOTIDE SEQUENCE [LARGE SCALE GENOMIC DNA]</scope>
    <source>
        <strain evidence="4 5">R1-15</strain>
    </source>
</reference>
<dbReference type="GO" id="GO:0016989">
    <property type="term" value="F:sigma factor antagonist activity"/>
    <property type="evidence" value="ECO:0007669"/>
    <property type="project" value="TreeGrafter"/>
</dbReference>
<keyword evidence="1" id="KW-1133">Transmembrane helix</keyword>
<evidence type="ECO:0000313" key="5">
    <source>
        <dbReference type="Proteomes" id="UP000248745"/>
    </source>
</evidence>
<sequence length="322" mass="36338">MKENFTIDDLLVKYLLGEASRQEQQQVQDWLEADAENQRYYEHFRIIWEESRTLAAQSTVDENAAWERFKTLVAEEEERPKTIPLRPAFGWSKVAAVLTLIVVSGALVYFLRGNHNEMIAVKSTDRVVTDTLSDGSVVVLNKNASLSYPEDFTGNTREVELNGEAFFTITPNKAKPFIIKANGVSIRVVGTSFNVKTAVDKTEVIVETGVVAVTKKDNTINVKPHEKAVVLKNQKPEKESNTDELYNYYRTKEFVCNDTPLWRLADILQEAYGVPISIENENIRNKQINTTFHDESLDHILTVVGETLGVTVEKTQGGIVLK</sequence>
<dbReference type="InterPro" id="IPR006860">
    <property type="entry name" value="FecR"/>
</dbReference>
<dbReference type="EMBL" id="QKTW01000007">
    <property type="protein sequence ID" value="PZF74024.1"/>
    <property type="molecule type" value="Genomic_DNA"/>
</dbReference>
<evidence type="ECO:0000256" key="1">
    <source>
        <dbReference type="SAM" id="Phobius"/>
    </source>
</evidence>
<dbReference type="RefSeq" id="WP_110997766.1">
    <property type="nucleotide sequence ID" value="NZ_QKTW01000007.1"/>
</dbReference>
<keyword evidence="1" id="KW-0472">Membrane</keyword>
<protein>
    <submittedName>
        <fullName evidence="4">Iron dicitrate transport regulator FecR</fullName>
    </submittedName>
</protein>
<feature type="domain" description="FecR protein" evidence="2">
    <location>
        <begin position="131"/>
        <end position="211"/>
    </location>
</feature>
<dbReference type="PANTHER" id="PTHR30273:SF2">
    <property type="entry name" value="PROTEIN FECR"/>
    <property type="match status" value="1"/>
</dbReference>
<dbReference type="PIRSF" id="PIRSF018266">
    <property type="entry name" value="FecR"/>
    <property type="match status" value="1"/>
</dbReference>
<dbReference type="Pfam" id="PF16344">
    <property type="entry name" value="FecR_C"/>
    <property type="match status" value="1"/>
</dbReference>
<keyword evidence="1" id="KW-0812">Transmembrane</keyword>
<keyword evidence="5" id="KW-1185">Reference proteome</keyword>
<comment type="caution">
    <text evidence="4">The sequence shown here is derived from an EMBL/GenBank/DDBJ whole genome shotgun (WGS) entry which is preliminary data.</text>
</comment>
<dbReference type="PANTHER" id="PTHR30273">
    <property type="entry name" value="PERIPLASMIC SIGNAL SENSOR AND SIGMA FACTOR ACTIVATOR FECR-RELATED"/>
    <property type="match status" value="1"/>
</dbReference>
<gene>
    <name evidence="4" type="ORF">DN068_04830</name>
</gene>
<evidence type="ECO:0000259" key="3">
    <source>
        <dbReference type="Pfam" id="PF16344"/>
    </source>
</evidence>
<feature type="domain" description="Protein FecR C-terminal" evidence="3">
    <location>
        <begin position="254"/>
        <end position="316"/>
    </location>
</feature>
<dbReference type="Proteomes" id="UP000248745">
    <property type="component" value="Unassembled WGS sequence"/>
</dbReference>
<dbReference type="Pfam" id="PF04773">
    <property type="entry name" value="FecR"/>
    <property type="match status" value="1"/>
</dbReference>
<feature type="transmembrane region" description="Helical" evidence="1">
    <location>
        <begin position="88"/>
        <end position="111"/>
    </location>
</feature>
<evidence type="ECO:0000259" key="2">
    <source>
        <dbReference type="Pfam" id="PF04773"/>
    </source>
</evidence>
<proteinExistence type="predicted"/>
<dbReference type="AlphaFoldDB" id="A0A2W2B1A4"/>
<dbReference type="InterPro" id="IPR012373">
    <property type="entry name" value="Ferrdict_sens_TM"/>
</dbReference>
<organism evidence="4 5">
    <name type="scientific">Taibaiella soli</name>
    <dbReference type="NCBI Taxonomy" id="1649169"/>
    <lineage>
        <taxon>Bacteria</taxon>
        <taxon>Pseudomonadati</taxon>
        <taxon>Bacteroidota</taxon>
        <taxon>Chitinophagia</taxon>
        <taxon>Chitinophagales</taxon>
        <taxon>Chitinophagaceae</taxon>
        <taxon>Taibaiella</taxon>
    </lineage>
</organism>
<evidence type="ECO:0000313" key="4">
    <source>
        <dbReference type="EMBL" id="PZF74024.1"/>
    </source>
</evidence>